<evidence type="ECO:0000313" key="1">
    <source>
        <dbReference type="EMBL" id="BBF84542.1"/>
    </source>
</evidence>
<proteinExistence type="predicted"/>
<dbReference type="EMBL" id="AP018823">
    <property type="protein sequence ID" value="BBF84542.1"/>
    <property type="molecule type" value="Genomic_DNA"/>
</dbReference>
<reference evidence="2" key="1">
    <citation type="journal article" date="2017" name="Biotechnol. Biofuels">
        <title>Evaluation of environmental bacterial communities as a factor affecting the growth of duckweed Lemna minor.</title>
        <authorList>
            <person name="Ishizawa H."/>
            <person name="Kuroda M."/>
            <person name="Morikawa M."/>
            <person name="Ike M."/>
        </authorList>
    </citation>
    <scope>NUCLEOTIDE SEQUENCE [LARGE SCALE GENOMIC DNA]</scope>
    <source>
        <strain evidence="2">H3</strain>
    </source>
</reference>
<reference evidence="1 2" key="2">
    <citation type="journal article" date="2017" name="Genome Announc.">
        <title>Draft genome sequence of Aquitalea magnusonii strain H3, a plant growth-promoting bacterium of duckweed Lemna minor.</title>
        <authorList>
            <person name="Ishizawa H."/>
            <person name="Kuroda M."/>
            <person name="Ike M."/>
        </authorList>
    </citation>
    <scope>NUCLEOTIDE SEQUENCE [LARGE SCALE GENOMIC DNA]</scope>
    <source>
        <strain evidence="1 2">H3</strain>
    </source>
</reference>
<dbReference type="OrthoDB" id="9784724at2"/>
<organism evidence="1 2">
    <name type="scientific">Aquitalea magnusonii</name>
    <dbReference type="NCBI Taxonomy" id="332411"/>
    <lineage>
        <taxon>Bacteria</taxon>
        <taxon>Pseudomonadati</taxon>
        <taxon>Pseudomonadota</taxon>
        <taxon>Betaproteobacteria</taxon>
        <taxon>Neisseriales</taxon>
        <taxon>Chromobacteriaceae</taxon>
        <taxon>Aquitalea</taxon>
    </lineage>
</organism>
<keyword evidence="2" id="KW-1185">Reference proteome</keyword>
<evidence type="ECO:0000313" key="2">
    <source>
        <dbReference type="Proteomes" id="UP000198290"/>
    </source>
</evidence>
<reference evidence="2" key="3">
    <citation type="journal article" date="2017" name="Plant Physiol. Biochem.">
        <title>Differential oxidative and antioxidative response of duckweed Lemna minor toward plant growth promoting/inhibiting bacteria.</title>
        <authorList>
            <person name="Ishizawa H."/>
            <person name="Kuroda M."/>
            <person name="Morikawa M."/>
            <person name="Ike M."/>
        </authorList>
    </citation>
    <scope>NUCLEOTIDE SEQUENCE [LARGE SCALE GENOMIC DNA]</scope>
    <source>
        <strain evidence="2">H3</strain>
    </source>
</reference>
<protein>
    <submittedName>
        <fullName evidence="1">Integrase</fullName>
    </submittedName>
</protein>
<sequence>MAAAKKRGDTLLFQAFPTAAGRASPKAMKWFTEFLQEIGLRDETPNARIVGMHAFRSTFLHRAMVLGVVSAETITGHASNITSIETIQNGQVNQEASAVVKKYRGELPVDKKLEILSRITFPEVEFIRADKP</sequence>
<dbReference type="Proteomes" id="UP000198290">
    <property type="component" value="Chromosome"/>
</dbReference>
<dbReference type="AlphaFoldDB" id="A0A3G9GEL4"/>
<accession>A0A3G9GEL4</accession>
<gene>
    <name evidence="1" type="ORF">DLM_0902</name>
</gene>
<dbReference type="KEGG" id="amah:DLM_0902"/>
<name>A0A3G9GEL4_9NEIS</name>
<dbReference type="RefSeq" id="WP_089084354.1">
    <property type="nucleotide sequence ID" value="NZ_AP018823.1"/>
</dbReference>